<feature type="transmembrane region" description="Helical" evidence="1">
    <location>
        <begin position="192"/>
        <end position="211"/>
    </location>
</feature>
<dbReference type="PANTHER" id="PTHR40761">
    <property type="entry name" value="CONSERVED INTEGRAL MEMBRANE ALANINE VALINE AND LEUCINE RICH PROTEIN-RELATED"/>
    <property type="match status" value="1"/>
</dbReference>
<dbReference type="PANTHER" id="PTHR40761:SF1">
    <property type="entry name" value="CONSERVED INTEGRAL MEMBRANE ALANINE VALINE AND LEUCINE RICH PROTEIN-RELATED"/>
    <property type="match status" value="1"/>
</dbReference>
<dbReference type="RefSeq" id="WP_190252389.1">
    <property type="nucleotide sequence ID" value="NZ_BMPI01000025.1"/>
</dbReference>
<feature type="transmembrane region" description="Helical" evidence="1">
    <location>
        <begin position="104"/>
        <end position="121"/>
    </location>
</feature>
<keyword evidence="1" id="KW-1133">Transmembrane helix</keyword>
<gene>
    <name evidence="3" type="ORF">GCM10007977_050350</name>
</gene>
<evidence type="ECO:0000256" key="1">
    <source>
        <dbReference type="SAM" id="Phobius"/>
    </source>
</evidence>
<keyword evidence="2" id="KW-0732">Signal</keyword>
<dbReference type="EMBL" id="BMPI01000025">
    <property type="protein sequence ID" value="GGM42721.1"/>
    <property type="molecule type" value="Genomic_DNA"/>
</dbReference>
<dbReference type="AlphaFoldDB" id="A0A917TXU8"/>
<reference evidence="3" key="1">
    <citation type="journal article" date="2014" name="Int. J. Syst. Evol. Microbiol.">
        <title>Complete genome sequence of Corynebacterium casei LMG S-19264T (=DSM 44701T), isolated from a smear-ripened cheese.</title>
        <authorList>
            <consortium name="US DOE Joint Genome Institute (JGI-PGF)"/>
            <person name="Walter F."/>
            <person name="Albersmeier A."/>
            <person name="Kalinowski J."/>
            <person name="Ruckert C."/>
        </authorList>
    </citation>
    <scope>NUCLEOTIDE SEQUENCE</scope>
    <source>
        <strain evidence="3">JCM 19831</strain>
    </source>
</reference>
<feature type="chain" id="PRO_5038722951" description="Integral membrane protein" evidence="2">
    <location>
        <begin position="18"/>
        <end position="295"/>
    </location>
</feature>
<evidence type="ECO:0000256" key="2">
    <source>
        <dbReference type="SAM" id="SignalP"/>
    </source>
</evidence>
<feature type="transmembrane region" description="Helical" evidence="1">
    <location>
        <begin position="223"/>
        <end position="245"/>
    </location>
</feature>
<sequence>MSVVAVVAALGSAAAFAVGAALEQSEAKKEERATPLDPRLLLRLVRRPRWLLAWVPEGIGTALQAVALTFGPLILVEPLLVTGLFLAIPLAAALNRRRVHARDYAVVALGGASLAAFLIAADPRPGITEPSVADWLGVALWAGPVLGVCLAGAWWAGNSVRAVLLGVSSGLLYGIAASLLKALTEQLSTAPLAIFTRGQTYALIVVGLAAVSLNQNAFQSSRIAVPLTAITIVDPAVGVAIGVTAFHEQIATEGPRLAIEVVAVIAMIGCIWLASTTRSDIRQQQAEPGGQPSPS</sequence>
<feature type="transmembrane region" description="Helical" evidence="1">
    <location>
        <begin position="162"/>
        <end position="180"/>
    </location>
</feature>
<feature type="signal peptide" evidence="2">
    <location>
        <begin position="1"/>
        <end position="17"/>
    </location>
</feature>
<keyword evidence="1" id="KW-0472">Membrane</keyword>
<organism evidence="3 4">
    <name type="scientific">Dactylosporangium sucinum</name>
    <dbReference type="NCBI Taxonomy" id="1424081"/>
    <lineage>
        <taxon>Bacteria</taxon>
        <taxon>Bacillati</taxon>
        <taxon>Actinomycetota</taxon>
        <taxon>Actinomycetes</taxon>
        <taxon>Micromonosporales</taxon>
        <taxon>Micromonosporaceae</taxon>
        <taxon>Dactylosporangium</taxon>
    </lineage>
</organism>
<evidence type="ECO:0008006" key="5">
    <source>
        <dbReference type="Google" id="ProtNLM"/>
    </source>
</evidence>
<keyword evidence="4" id="KW-1185">Reference proteome</keyword>
<dbReference type="Proteomes" id="UP000642070">
    <property type="component" value="Unassembled WGS sequence"/>
</dbReference>
<comment type="caution">
    <text evidence="3">The sequence shown here is derived from an EMBL/GenBank/DDBJ whole genome shotgun (WGS) entry which is preliminary data.</text>
</comment>
<protein>
    <recommendedName>
        <fullName evidence="5">Integral membrane protein</fullName>
    </recommendedName>
</protein>
<name>A0A917TXU8_9ACTN</name>
<feature type="transmembrane region" description="Helical" evidence="1">
    <location>
        <begin position="133"/>
        <end position="155"/>
    </location>
</feature>
<keyword evidence="1" id="KW-0812">Transmembrane</keyword>
<accession>A0A917TXU8</accession>
<feature type="transmembrane region" description="Helical" evidence="1">
    <location>
        <begin position="70"/>
        <end position="92"/>
    </location>
</feature>
<dbReference type="NCBIfam" id="NF038012">
    <property type="entry name" value="DMT_1"/>
    <property type="match status" value="1"/>
</dbReference>
<reference evidence="3" key="2">
    <citation type="submission" date="2020-09" db="EMBL/GenBank/DDBJ databases">
        <authorList>
            <person name="Sun Q."/>
            <person name="Ohkuma M."/>
        </authorList>
    </citation>
    <scope>NUCLEOTIDE SEQUENCE</scope>
    <source>
        <strain evidence="3">JCM 19831</strain>
    </source>
</reference>
<evidence type="ECO:0000313" key="4">
    <source>
        <dbReference type="Proteomes" id="UP000642070"/>
    </source>
</evidence>
<proteinExistence type="predicted"/>
<evidence type="ECO:0000313" key="3">
    <source>
        <dbReference type="EMBL" id="GGM42721.1"/>
    </source>
</evidence>
<feature type="transmembrane region" description="Helical" evidence="1">
    <location>
        <begin position="257"/>
        <end position="275"/>
    </location>
</feature>